<name>A0A1G8ITC5_9BURK</name>
<dbReference type="PROSITE" id="PS50883">
    <property type="entry name" value="EAL"/>
    <property type="match status" value="1"/>
</dbReference>
<keyword evidence="1" id="KW-0812">Transmembrane</keyword>
<keyword evidence="1" id="KW-1133">Transmembrane helix</keyword>
<reference evidence="3 4" key="1">
    <citation type="submission" date="2016-10" db="EMBL/GenBank/DDBJ databases">
        <authorList>
            <person name="de Groot N.N."/>
        </authorList>
    </citation>
    <scope>NUCLEOTIDE SEQUENCE [LARGE SCALE GENOMIC DNA]</scope>
    <source>
        <strain evidence="3 4">LMG 2247</strain>
    </source>
</reference>
<dbReference type="Proteomes" id="UP000199706">
    <property type="component" value="Unassembled WGS sequence"/>
</dbReference>
<evidence type="ECO:0000259" key="2">
    <source>
        <dbReference type="PROSITE" id="PS50883"/>
    </source>
</evidence>
<evidence type="ECO:0000256" key="1">
    <source>
        <dbReference type="SAM" id="Phobius"/>
    </source>
</evidence>
<dbReference type="InterPro" id="IPR035919">
    <property type="entry name" value="EAL_sf"/>
</dbReference>
<organism evidence="3 4">
    <name type="scientific">Paraburkholderia phenazinium</name>
    <dbReference type="NCBI Taxonomy" id="60549"/>
    <lineage>
        <taxon>Bacteria</taxon>
        <taxon>Pseudomonadati</taxon>
        <taxon>Pseudomonadota</taxon>
        <taxon>Betaproteobacteria</taxon>
        <taxon>Burkholderiales</taxon>
        <taxon>Burkholderiaceae</taxon>
        <taxon>Paraburkholderia</taxon>
    </lineage>
</organism>
<protein>
    <submittedName>
        <fullName evidence="3">EAL domain-containing protein</fullName>
    </submittedName>
</protein>
<dbReference type="PANTHER" id="PTHR33989">
    <property type="match status" value="1"/>
</dbReference>
<dbReference type="AlphaFoldDB" id="A0A1G8ITC5"/>
<sequence length="189" mass="21362">MPAVFNINELLMYGLPIVLNSLYLIPFICVPLVLCLLTLAAVESGWLTLHPVALMWTTPPLLSGWMLTDSWRGVFLQLREICLSTALYLPFVRRAEAERKKREAEAAHVIMQTILCNPPARAPLIRRHDEVGHMARGLLSGLRDGLNHGCQALSLVYQPMHDREGRVAGVEALLRWHHARYGALRRLSR</sequence>
<dbReference type="Gene3D" id="3.20.20.450">
    <property type="entry name" value="EAL domain"/>
    <property type="match status" value="1"/>
</dbReference>
<keyword evidence="1" id="KW-0472">Membrane</keyword>
<dbReference type="InterPro" id="IPR001633">
    <property type="entry name" value="EAL_dom"/>
</dbReference>
<feature type="domain" description="EAL" evidence="2">
    <location>
        <begin position="135"/>
        <end position="189"/>
    </location>
</feature>
<dbReference type="PANTHER" id="PTHR33989:SF4">
    <property type="entry name" value="PTS SYSTEM N,N'-DIACETYLCHITOBIOSE-SPECIFIC EIIC COMPONENT"/>
    <property type="match status" value="1"/>
</dbReference>
<evidence type="ECO:0000313" key="4">
    <source>
        <dbReference type="Proteomes" id="UP000199706"/>
    </source>
</evidence>
<accession>A0A1G8ITC5</accession>
<dbReference type="InterPro" id="IPR051088">
    <property type="entry name" value="PTS_Sugar-EIIC/EIIB"/>
</dbReference>
<dbReference type="SUPFAM" id="SSF141868">
    <property type="entry name" value="EAL domain-like"/>
    <property type="match status" value="1"/>
</dbReference>
<evidence type="ECO:0000313" key="3">
    <source>
        <dbReference type="EMBL" id="SDI22288.1"/>
    </source>
</evidence>
<gene>
    <name evidence="3" type="ORF">SAMN05216466_1198</name>
</gene>
<proteinExistence type="predicted"/>
<feature type="transmembrane region" description="Helical" evidence="1">
    <location>
        <begin position="20"/>
        <end position="42"/>
    </location>
</feature>
<dbReference type="EMBL" id="FNCJ01000019">
    <property type="protein sequence ID" value="SDI22288.1"/>
    <property type="molecule type" value="Genomic_DNA"/>
</dbReference>